<dbReference type="InterPro" id="IPR003423">
    <property type="entry name" value="OMP_efflux"/>
</dbReference>
<proteinExistence type="inferred from homology"/>
<keyword evidence="2" id="KW-0564">Palmitate</keyword>
<dbReference type="RefSeq" id="WP_344709546.1">
    <property type="nucleotide sequence ID" value="NZ_BAAAZD010000001.1"/>
</dbReference>
<dbReference type="PROSITE" id="PS51257">
    <property type="entry name" value="PROKAR_LIPOPROTEIN"/>
    <property type="match status" value="1"/>
</dbReference>
<evidence type="ECO:0000313" key="3">
    <source>
        <dbReference type="EMBL" id="GAA4004012.1"/>
    </source>
</evidence>
<keyword evidence="2" id="KW-0449">Lipoprotein</keyword>
<sequence length="462" mass="48606">MTRTLMPFAAAALLSGCASLDPAYVRPAAPVPTGFPVGDPYRADAPALPDFTHRDVFRDVRLQTLIAQALQNNRDLRIAAANIASARAQVRISRGAQLPQLDAAAGVDVTPRRSADGDINGVRVGGSASLLPSFEVDLFGRLASLTRADQARLLATTAAERGVRVALIGDIAEAWLTYAADSDLLAIAENTVRSAERTAALTEARLKGGVAPRTDLLQAQQILETARADLASQKALRSQDINLLQLLVGAPIDPSLLAPSLDQAASSVAALPAGLDSRVLLRRPDIIEAEYRLRAANAEIGAARAALFPSISLTGLLGLASNTLTNLFTGGALAFSAAADARQSIFSGGAGRARVSQRQAERDAAVASYEQAIQVAFRETADALADKGTLGDRVAANRRNFGAASETLRLVQARYREGIDPFLTTLDAQRSAYAAERNLVAGRLAEARNAVTLYRVLGGDGR</sequence>
<dbReference type="PANTHER" id="PTHR30203">
    <property type="entry name" value="OUTER MEMBRANE CATION EFFLUX PROTEIN"/>
    <property type="match status" value="1"/>
</dbReference>
<dbReference type="Proteomes" id="UP001501310">
    <property type="component" value="Unassembled WGS sequence"/>
</dbReference>
<gene>
    <name evidence="3" type="ORF">GCM10022211_14890</name>
</gene>
<dbReference type="EMBL" id="BAAAZD010000001">
    <property type="protein sequence ID" value="GAA4004012.1"/>
    <property type="molecule type" value="Genomic_DNA"/>
</dbReference>
<comment type="subcellular location">
    <subcellularLocation>
        <location evidence="2">Cell membrane</location>
        <topology evidence="2">Lipid-anchor</topology>
    </subcellularLocation>
</comment>
<evidence type="ECO:0000313" key="4">
    <source>
        <dbReference type="Proteomes" id="UP001501310"/>
    </source>
</evidence>
<dbReference type="Pfam" id="PF02321">
    <property type="entry name" value="OEP"/>
    <property type="match status" value="2"/>
</dbReference>
<keyword evidence="2" id="KW-1134">Transmembrane beta strand</keyword>
<comment type="similarity">
    <text evidence="1 2">Belongs to the outer membrane factor (OMF) (TC 1.B.17) family.</text>
</comment>
<keyword evidence="4" id="KW-1185">Reference proteome</keyword>
<reference evidence="4" key="1">
    <citation type="journal article" date="2019" name="Int. J. Syst. Evol. Microbiol.">
        <title>The Global Catalogue of Microorganisms (GCM) 10K type strain sequencing project: providing services to taxonomists for standard genome sequencing and annotation.</title>
        <authorList>
            <consortium name="The Broad Institute Genomics Platform"/>
            <consortium name="The Broad Institute Genome Sequencing Center for Infectious Disease"/>
            <person name="Wu L."/>
            <person name="Ma J."/>
        </authorList>
    </citation>
    <scope>NUCLEOTIDE SEQUENCE [LARGE SCALE GENOMIC DNA]</scope>
    <source>
        <strain evidence="4">JCM 16603</strain>
    </source>
</reference>
<dbReference type="SUPFAM" id="SSF56954">
    <property type="entry name" value="Outer membrane efflux proteins (OEP)"/>
    <property type="match status" value="1"/>
</dbReference>
<feature type="chain" id="PRO_5044992633" evidence="2">
    <location>
        <begin position="21"/>
        <end position="462"/>
    </location>
</feature>
<keyword evidence="2" id="KW-0732">Signal</keyword>
<evidence type="ECO:0000256" key="2">
    <source>
        <dbReference type="RuleBase" id="RU362097"/>
    </source>
</evidence>
<name>A0ABP7RYD6_9SPHN</name>
<evidence type="ECO:0000256" key="1">
    <source>
        <dbReference type="ARBA" id="ARBA00007613"/>
    </source>
</evidence>
<organism evidence="3 4">
    <name type="scientific">Sphingomonas humi</name>
    <dbReference type="NCBI Taxonomy" id="335630"/>
    <lineage>
        <taxon>Bacteria</taxon>
        <taxon>Pseudomonadati</taxon>
        <taxon>Pseudomonadota</taxon>
        <taxon>Alphaproteobacteria</taxon>
        <taxon>Sphingomonadales</taxon>
        <taxon>Sphingomonadaceae</taxon>
        <taxon>Sphingomonas</taxon>
    </lineage>
</organism>
<feature type="signal peptide" evidence="2">
    <location>
        <begin position="1"/>
        <end position="20"/>
    </location>
</feature>
<keyword evidence="2" id="KW-0472">Membrane</keyword>
<accession>A0ABP7RYD6</accession>
<dbReference type="PANTHER" id="PTHR30203:SF32">
    <property type="entry name" value="CATION EFFLUX SYSTEM PROTEIN CUSC"/>
    <property type="match status" value="1"/>
</dbReference>
<dbReference type="Gene3D" id="2.20.200.10">
    <property type="entry name" value="Outer membrane efflux proteins (OEP)"/>
    <property type="match status" value="1"/>
</dbReference>
<protein>
    <submittedName>
        <fullName evidence="3">TolC family protein</fullName>
    </submittedName>
</protein>
<dbReference type="Gene3D" id="1.20.1600.10">
    <property type="entry name" value="Outer membrane efflux proteins (OEP)"/>
    <property type="match status" value="1"/>
</dbReference>
<dbReference type="InterPro" id="IPR010131">
    <property type="entry name" value="MdtP/NodT-like"/>
</dbReference>
<keyword evidence="2" id="KW-0812">Transmembrane</keyword>
<comment type="caution">
    <text evidence="3">The sequence shown here is derived from an EMBL/GenBank/DDBJ whole genome shotgun (WGS) entry which is preliminary data.</text>
</comment>
<dbReference type="NCBIfam" id="TIGR01845">
    <property type="entry name" value="outer_NodT"/>
    <property type="match status" value="1"/>
</dbReference>